<dbReference type="Proteomes" id="UP000766609">
    <property type="component" value="Unassembled WGS sequence"/>
</dbReference>
<accession>A0ABS7N7Q4</accession>
<dbReference type="InterPro" id="IPR050563">
    <property type="entry name" value="4-hydroxybenzoyl-CoA_TE"/>
</dbReference>
<reference evidence="1 2" key="1">
    <citation type="submission" date="2021-06" db="EMBL/GenBank/DDBJ databases">
        <title>44 bacteria genomes isolated from Dapeng, Shenzhen.</title>
        <authorList>
            <person name="Zheng W."/>
            <person name="Yu S."/>
            <person name="Huang Y."/>
        </authorList>
    </citation>
    <scope>NUCLEOTIDE SEQUENCE [LARGE SCALE GENOMIC DNA]</scope>
    <source>
        <strain evidence="1 2">DP5N14-6</strain>
    </source>
</reference>
<gene>
    <name evidence="1" type="ORF">KUV23_15345</name>
</gene>
<organism evidence="1 2">
    <name type="scientific">Algoriphagus marincola</name>
    <dbReference type="NCBI Taxonomy" id="264027"/>
    <lineage>
        <taxon>Bacteria</taxon>
        <taxon>Pseudomonadati</taxon>
        <taxon>Bacteroidota</taxon>
        <taxon>Cytophagia</taxon>
        <taxon>Cytophagales</taxon>
        <taxon>Cyclobacteriaceae</taxon>
        <taxon>Algoriphagus</taxon>
    </lineage>
</organism>
<dbReference type="Gene3D" id="3.10.129.10">
    <property type="entry name" value="Hotdog Thioesterase"/>
    <property type="match status" value="1"/>
</dbReference>
<name>A0ABS7N7Q4_9BACT</name>
<dbReference type="CDD" id="cd00586">
    <property type="entry name" value="4HBT"/>
    <property type="match status" value="1"/>
</dbReference>
<comment type="caution">
    <text evidence="1">The sequence shown here is derived from an EMBL/GenBank/DDBJ whole genome shotgun (WGS) entry which is preliminary data.</text>
</comment>
<protein>
    <submittedName>
        <fullName evidence="1">Acyl-CoA thioesterase</fullName>
    </submittedName>
</protein>
<evidence type="ECO:0000313" key="2">
    <source>
        <dbReference type="Proteomes" id="UP000766609"/>
    </source>
</evidence>
<proteinExistence type="predicted"/>
<dbReference type="Pfam" id="PF13279">
    <property type="entry name" value="4HBT_2"/>
    <property type="match status" value="1"/>
</dbReference>
<dbReference type="EMBL" id="JAHVHP010000002">
    <property type="protein sequence ID" value="MBY5952361.1"/>
    <property type="molecule type" value="Genomic_DNA"/>
</dbReference>
<dbReference type="SUPFAM" id="SSF54637">
    <property type="entry name" value="Thioesterase/thiol ester dehydrase-isomerase"/>
    <property type="match status" value="1"/>
</dbReference>
<dbReference type="PANTHER" id="PTHR31793:SF24">
    <property type="entry name" value="LONG-CHAIN ACYL-COA THIOESTERASE FADM"/>
    <property type="match status" value="1"/>
</dbReference>
<dbReference type="InterPro" id="IPR029069">
    <property type="entry name" value="HotDog_dom_sf"/>
</dbReference>
<evidence type="ECO:0000313" key="1">
    <source>
        <dbReference type="EMBL" id="MBY5952361.1"/>
    </source>
</evidence>
<dbReference type="PANTHER" id="PTHR31793">
    <property type="entry name" value="4-HYDROXYBENZOYL-COA THIOESTERASE FAMILY MEMBER"/>
    <property type="match status" value="1"/>
</dbReference>
<keyword evidence="2" id="KW-1185">Reference proteome</keyword>
<sequence>MRDSSVTQKRSFPLENFQFSVPIQIRFSDIDGYMHVNNGIFFNYFEHARAQYLYEKCDWNIMEIGTVVARIELDYVKPIHLDDKVQAWVSCTRVGNSSFDLEQVLASEDQSTIFAKCKTVMVSVSMKNMKPVPIPAEHRAILESDLHKSA</sequence>